<evidence type="ECO:0000256" key="7">
    <source>
        <dbReference type="SAM" id="MobiDB-lite"/>
    </source>
</evidence>
<keyword evidence="4 5" id="KW-0720">Serine protease</keyword>
<evidence type="ECO:0000256" key="1">
    <source>
        <dbReference type="ARBA" id="ARBA00011073"/>
    </source>
</evidence>
<dbReference type="InterPro" id="IPR036852">
    <property type="entry name" value="Peptidase_S8/S53_dom_sf"/>
</dbReference>
<dbReference type="PROSITE" id="PS51892">
    <property type="entry name" value="SUBTILASE"/>
    <property type="match status" value="1"/>
</dbReference>
<accession>A0A2K3UTQ1</accession>
<protein>
    <submittedName>
        <fullName evidence="10">Peptidase S8</fullName>
    </submittedName>
</protein>
<proteinExistence type="inferred from homology"/>
<comment type="similarity">
    <text evidence="1 5 6">Belongs to the peptidase S8 family.</text>
</comment>
<dbReference type="PANTHER" id="PTHR43806:SF11">
    <property type="entry name" value="CEREVISIN-RELATED"/>
    <property type="match status" value="1"/>
</dbReference>
<comment type="caution">
    <text evidence="10">The sequence shown here is derived from an EMBL/GenBank/DDBJ whole genome shotgun (WGS) entry which is preliminary data.</text>
</comment>
<feature type="region of interest" description="Disordered" evidence="7">
    <location>
        <begin position="450"/>
        <end position="472"/>
    </location>
</feature>
<evidence type="ECO:0000256" key="5">
    <source>
        <dbReference type="PROSITE-ProRule" id="PRU01240"/>
    </source>
</evidence>
<organism evidence="10 11">
    <name type="scientific">Deinococcus koreensis</name>
    <dbReference type="NCBI Taxonomy" id="2054903"/>
    <lineage>
        <taxon>Bacteria</taxon>
        <taxon>Thermotogati</taxon>
        <taxon>Deinococcota</taxon>
        <taxon>Deinococci</taxon>
        <taxon>Deinococcales</taxon>
        <taxon>Deinococcaceae</taxon>
        <taxon>Deinococcus</taxon>
    </lineage>
</organism>
<dbReference type="GO" id="GO:0004252">
    <property type="term" value="F:serine-type endopeptidase activity"/>
    <property type="evidence" value="ECO:0007669"/>
    <property type="project" value="UniProtKB-UniRule"/>
</dbReference>
<dbReference type="Gene3D" id="2.60.40.10">
    <property type="entry name" value="Immunoglobulins"/>
    <property type="match status" value="1"/>
</dbReference>
<evidence type="ECO:0000313" key="10">
    <source>
        <dbReference type="EMBL" id="PNY79906.1"/>
    </source>
</evidence>
<evidence type="ECO:0000256" key="3">
    <source>
        <dbReference type="ARBA" id="ARBA00022801"/>
    </source>
</evidence>
<dbReference type="AlphaFoldDB" id="A0A2K3UTQ1"/>
<evidence type="ECO:0000256" key="8">
    <source>
        <dbReference type="SAM" id="SignalP"/>
    </source>
</evidence>
<dbReference type="OrthoDB" id="9816306at2"/>
<dbReference type="InterPro" id="IPR023827">
    <property type="entry name" value="Peptidase_S8_Asp-AS"/>
</dbReference>
<evidence type="ECO:0000256" key="2">
    <source>
        <dbReference type="ARBA" id="ARBA00022670"/>
    </source>
</evidence>
<keyword evidence="11" id="KW-1185">Reference proteome</keyword>
<dbReference type="PROSITE" id="PS00138">
    <property type="entry name" value="SUBTILASE_SER"/>
    <property type="match status" value="1"/>
</dbReference>
<feature type="domain" description="Peptidase S8/S53" evidence="9">
    <location>
        <begin position="210"/>
        <end position="453"/>
    </location>
</feature>
<dbReference type="SUPFAM" id="SSF81296">
    <property type="entry name" value="E set domains"/>
    <property type="match status" value="1"/>
</dbReference>
<dbReference type="InterPro" id="IPR014756">
    <property type="entry name" value="Ig_E-set"/>
</dbReference>
<evidence type="ECO:0000256" key="6">
    <source>
        <dbReference type="RuleBase" id="RU003355"/>
    </source>
</evidence>
<feature type="signal peptide" evidence="8">
    <location>
        <begin position="1"/>
        <end position="20"/>
    </location>
</feature>
<dbReference type="PANTHER" id="PTHR43806">
    <property type="entry name" value="PEPTIDASE S8"/>
    <property type="match status" value="1"/>
</dbReference>
<dbReference type="PROSITE" id="PS51257">
    <property type="entry name" value="PROKAR_LIPOPROTEIN"/>
    <property type="match status" value="1"/>
</dbReference>
<evidence type="ECO:0000313" key="11">
    <source>
        <dbReference type="Proteomes" id="UP000236379"/>
    </source>
</evidence>
<feature type="active site" description="Charge relay system" evidence="5">
    <location>
        <position position="218"/>
    </location>
</feature>
<dbReference type="InterPro" id="IPR050131">
    <property type="entry name" value="Peptidase_S8_subtilisin-like"/>
</dbReference>
<dbReference type="PRINTS" id="PR00723">
    <property type="entry name" value="SUBTILISIN"/>
</dbReference>
<dbReference type="PROSITE" id="PS00136">
    <property type="entry name" value="SUBTILASE_ASP"/>
    <property type="match status" value="1"/>
</dbReference>
<dbReference type="InterPro" id="IPR013783">
    <property type="entry name" value="Ig-like_fold"/>
</dbReference>
<keyword evidence="2 5" id="KW-0645">Protease</keyword>
<dbReference type="InterPro" id="IPR023828">
    <property type="entry name" value="Peptidase_S8_Ser-AS"/>
</dbReference>
<evidence type="ECO:0000256" key="4">
    <source>
        <dbReference type="ARBA" id="ARBA00022825"/>
    </source>
</evidence>
<feature type="chain" id="PRO_5014363377" evidence="8">
    <location>
        <begin position="21"/>
        <end position="472"/>
    </location>
</feature>
<dbReference type="SUPFAM" id="SSF52743">
    <property type="entry name" value="Subtilisin-like"/>
    <property type="match status" value="1"/>
</dbReference>
<evidence type="ECO:0000259" key="9">
    <source>
        <dbReference type="Pfam" id="PF00082"/>
    </source>
</evidence>
<dbReference type="EMBL" id="PPPD01000002">
    <property type="protein sequence ID" value="PNY79906.1"/>
    <property type="molecule type" value="Genomic_DNA"/>
</dbReference>
<keyword evidence="3 5" id="KW-0378">Hydrolase</keyword>
<keyword evidence="8" id="KW-0732">Signal</keyword>
<dbReference type="Gene3D" id="3.40.50.200">
    <property type="entry name" value="Peptidase S8/S53 domain"/>
    <property type="match status" value="1"/>
</dbReference>
<feature type="active site" description="Charge relay system" evidence="5">
    <location>
        <position position="417"/>
    </location>
</feature>
<dbReference type="GO" id="GO:0006508">
    <property type="term" value="P:proteolysis"/>
    <property type="evidence" value="ECO:0007669"/>
    <property type="project" value="UniProtKB-KW"/>
</dbReference>
<dbReference type="Proteomes" id="UP000236379">
    <property type="component" value="Unassembled WGS sequence"/>
</dbReference>
<dbReference type="RefSeq" id="WP_103313890.1">
    <property type="nucleotide sequence ID" value="NZ_PPPD01000002.1"/>
</dbReference>
<name>A0A2K3UTQ1_9DEIO</name>
<dbReference type="InterPro" id="IPR015500">
    <property type="entry name" value="Peptidase_S8_subtilisin-rel"/>
</dbReference>
<dbReference type="Pfam" id="PF00082">
    <property type="entry name" value="Peptidase_S8"/>
    <property type="match status" value="1"/>
</dbReference>
<feature type="active site" description="Charge relay system" evidence="5">
    <location>
        <position position="260"/>
    </location>
</feature>
<dbReference type="InterPro" id="IPR000209">
    <property type="entry name" value="Peptidase_S8/S53_dom"/>
</dbReference>
<sequence length="472" mass="46929">MKAAWTYITGLILLSSCALPQPAPELTLNPSQAARGETVTARLSGLPASGAQVLVGGLRAPVTSAADGTVVFTVPSTARGGPQPVQVVAGARSAGADLKVLGDVARTEVIVMVRAGVSEATFLARLSSLGLGLGLLDFRPLGGPGPCAGSIARVSVPAAQPTGAVLDRLSQPDQVDVVLHADPQSLWDLDADHLGAVGAPAAHARGQTGVGVTIAVLDTGVTPHPQLGADLLPGFDFVDEDGQPTDTFDDPGTPLSPDGHGTPVAILAAGTALGVAPGAKILPIRIGDSGGQVRASAAIRGVCYALQSADSTRLVLNLSFGGDTPTEGLKTVLAYALQRRVLMVAAAGNQGVGGPRHYPAALELPGLIAVGALAPVGAGWGPAAFSTRGSYVDIAAPGQGLSSGNPLGSFSLYDGTSFAAPLVAGALALWRGAAPDATPAELEQLLTSGAQPLPGAERPAVGSGMLNLTTAP</sequence>
<reference evidence="10 11" key="1">
    <citation type="submission" date="2018-01" db="EMBL/GenBank/DDBJ databases">
        <title>Deinococcus koreensis sp. nov., a radiation-resistant bacterium isolated from river water.</title>
        <authorList>
            <person name="Choi A."/>
        </authorList>
    </citation>
    <scope>NUCLEOTIDE SEQUENCE [LARGE SCALE GENOMIC DNA]</scope>
    <source>
        <strain evidence="10 11">SJW1-2</strain>
    </source>
</reference>
<gene>
    <name evidence="10" type="ORF">CVO96_18400</name>
</gene>